<dbReference type="Pfam" id="PF00106">
    <property type="entry name" value="adh_short"/>
    <property type="match status" value="1"/>
</dbReference>
<dbReference type="Proteomes" id="UP000510682">
    <property type="component" value="Chromosome"/>
</dbReference>
<dbReference type="Gene3D" id="3.40.50.720">
    <property type="entry name" value="NAD(P)-binding Rossmann-like Domain"/>
    <property type="match status" value="1"/>
</dbReference>
<organism evidence="3 4">
    <name type="scientific">Mycobacterium vicinigordonae</name>
    <dbReference type="NCBI Taxonomy" id="1719132"/>
    <lineage>
        <taxon>Bacteria</taxon>
        <taxon>Bacillati</taxon>
        <taxon>Actinomycetota</taxon>
        <taxon>Actinomycetes</taxon>
        <taxon>Mycobacteriales</taxon>
        <taxon>Mycobacteriaceae</taxon>
        <taxon>Mycobacterium</taxon>
    </lineage>
</organism>
<accession>A0A7D6DV10</accession>
<dbReference type="InterPro" id="IPR036291">
    <property type="entry name" value="NAD(P)-bd_dom_sf"/>
</dbReference>
<dbReference type="SUPFAM" id="SSF51735">
    <property type="entry name" value="NAD(P)-binding Rossmann-fold domains"/>
    <property type="match status" value="1"/>
</dbReference>
<evidence type="ECO:0000313" key="3">
    <source>
        <dbReference type="EMBL" id="QLL05328.1"/>
    </source>
</evidence>
<keyword evidence="2" id="KW-0560">Oxidoreductase</keyword>
<evidence type="ECO:0000256" key="1">
    <source>
        <dbReference type="ARBA" id="ARBA00006484"/>
    </source>
</evidence>
<protein>
    <submittedName>
        <fullName evidence="3">SDR family NAD(P)-dependent oxidoreductase</fullName>
    </submittedName>
</protein>
<evidence type="ECO:0000313" key="4">
    <source>
        <dbReference type="Proteomes" id="UP000510682"/>
    </source>
</evidence>
<keyword evidence="4" id="KW-1185">Reference proteome</keyword>
<dbReference type="InterPro" id="IPR020904">
    <property type="entry name" value="Sc_DH/Rdtase_CS"/>
</dbReference>
<dbReference type="RefSeq" id="WP_180913738.1">
    <property type="nucleotide sequence ID" value="NZ_CP059165.1"/>
</dbReference>
<evidence type="ECO:0000256" key="2">
    <source>
        <dbReference type="ARBA" id="ARBA00023002"/>
    </source>
</evidence>
<proteinExistence type="inferred from homology"/>
<dbReference type="PROSITE" id="PS00061">
    <property type="entry name" value="ADH_SHORT"/>
    <property type="match status" value="1"/>
</dbReference>
<dbReference type="PANTHER" id="PTHR44196">
    <property type="entry name" value="DEHYDROGENASE/REDUCTASE SDR FAMILY MEMBER 7B"/>
    <property type="match status" value="1"/>
</dbReference>
<dbReference type="PRINTS" id="PR00081">
    <property type="entry name" value="GDHRDH"/>
</dbReference>
<reference evidence="3" key="1">
    <citation type="submission" date="2020-07" db="EMBL/GenBank/DDBJ databases">
        <title>Description of Mycobacterium gordonae subsp. intergordonae subsp.nov. and Mycobacterium gordonae subsp. gordonae subsp. nov.</title>
        <authorList>
            <person name="Huang H."/>
        </authorList>
    </citation>
    <scope>NUCLEOTIDE SEQUENCE [LARGE SCALE GENOMIC DNA]</scope>
    <source>
        <strain evidence="3">24T</strain>
    </source>
</reference>
<sequence length="306" mass="33537">MRLRDKVAVVTGASQGLGQHLAIELAKEGAQVVLAARTKERLDDVAASITASGGRAVVVATDLCEEESCRELIEVTRKQVGPVDILILNAGSATYGRLDELLTLAPLREAVQVNLFGAVMPTFYALGDLIERKGLIAYVTSGAGHLPMAGYLGYTTSKHAMNGFFEALRLELRPHGVDVLTINPGDMYSDDGAGRTVVGPDGHQYKVDLSVYRRHDIPRRSASHVARRCIDAIVQRRRDVDESPPVQKIGSKLRIFAPQFVDRRIAQKALTMRSAFDAIADDQHRRQHPEVRPDCPWCLRTPTPLG</sequence>
<dbReference type="AlphaFoldDB" id="A0A7D6DV10"/>
<dbReference type="GO" id="GO:0016020">
    <property type="term" value="C:membrane"/>
    <property type="evidence" value="ECO:0007669"/>
    <property type="project" value="TreeGrafter"/>
</dbReference>
<dbReference type="PANTHER" id="PTHR44196:SF1">
    <property type="entry name" value="DEHYDROGENASE_REDUCTASE SDR FAMILY MEMBER 7B"/>
    <property type="match status" value="1"/>
</dbReference>
<dbReference type="KEGG" id="mgor:H0P51_15715"/>
<dbReference type="InterPro" id="IPR002347">
    <property type="entry name" value="SDR_fam"/>
</dbReference>
<gene>
    <name evidence="3" type="ORF">H0P51_15715</name>
</gene>
<comment type="similarity">
    <text evidence="1">Belongs to the short-chain dehydrogenases/reductases (SDR) family.</text>
</comment>
<name>A0A7D6DV10_9MYCO</name>
<dbReference type="GO" id="GO:0016491">
    <property type="term" value="F:oxidoreductase activity"/>
    <property type="evidence" value="ECO:0007669"/>
    <property type="project" value="UniProtKB-KW"/>
</dbReference>
<dbReference type="EMBL" id="CP059165">
    <property type="protein sequence ID" value="QLL05328.1"/>
    <property type="molecule type" value="Genomic_DNA"/>
</dbReference>
<reference evidence="3" key="2">
    <citation type="submission" date="2020-07" db="EMBL/GenBank/DDBJ databases">
        <authorList>
            <person name="Yu X."/>
        </authorList>
    </citation>
    <scope>NUCLEOTIDE SEQUENCE [LARGE SCALE GENOMIC DNA]</scope>
    <source>
        <strain evidence="3">24T</strain>
    </source>
</reference>